<protein>
    <submittedName>
        <fullName evidence="1">Uncharacterized protein</fullName>
    </submittedName>
</protein>
<name>A0ABV8S8X1_9BACL</name>
<keyword evidence="2" id="KW-1185">Reference proteome</keyword>
<proteinExistence type="predicted"/>
<gene>
    <name evidence="1" type="ORF">ACFO1S_08995</name>
</gene>
<reference evidence="2" key="1">
    <citation type="journal article" date="2019" name="Int. J. Syst. Evol. Microbiol.">
        <title>The Global Catalogue of Microorganisms (GCM) 10K type strain sequencing project: providing services to taxonomists for standard genome sequencing and annotation.</title>
        <authorList>
            <consortium name="The Broad Institute Genomics Platform"/>
            <consortium name="The Broad Institute Genome Sequencing Center for Infectious Disease"/>
            <person name="Wu L."/>
            <person name="Ma J."/>
        </authorList>
    </citation>
    <scope>NUCLEOTIDE SEQUENCE [LARGE SCALE GENOMIC DNA]</scope>
    <source>
        <strain evidence="2">CGMCC 4.1641</strain>
    </source>
</reference>
<sequence length="112" mass="13081">MNRKLVAKSGVGRALFDTSKQDFPFTLEPCERGWRLRIGKVDMDMATELNALVQEIHFFYYEDDPERDEHRKWWLSDVGCPQLSYEPDNAALTIEVSERVGFTVDSTEHRIQ</sequence>
<dbReference type="EMBL" id="JBHSED010000013">
    <property type="protein sequence ID" value="MFC4303590.1"/>
    <property type="molecule type" value="Genomic_DNA"/>
</dbReference>
<evidence type="ECO:0000313" key="2">
    <source>
        <dbReference type="Proteomes" id="UP001595755"/>
    </source>
</evidence>
<evidence type="ECO:0000313" key="1">
    <source>
        <dbReference type="EMBL" id="MFC4303590.1"/>
    </source>
</evidence>
<comment type="caution">
    <text evidence="1">The sequence shown here is derived from an EMBL/GenBank/DDBJ whole genome shotgun (WGS) entry which is preliminary data.</text>
</comment>
<dbReference type="Proteomes" id="UP001595755">
    <property type="component" value="Unassembled WGS sequence"/>
</dbReference>
<organism evidence="1 2">
    <name type="scientific">Cohnella boryungensis</name>
    <dbReference type="NCBI Taxonomy" id="768479"/>
    <lineage>
        <taxon>Bacteria</taxon>
        <taxon>Bacillati</taxon>
        <taxon>Bacillota</taxon>
        <taxon>Bacilli</taxon>
        <taxon>Bacillales</taxon>
        <taxon>Paenibacillaceae</taxon>
        <taxon>Cohnella</taxon>
    </lineage>
</organism>
<accession>A0ABV8S8X1</accession>